<comment type="caution">
    <text evidence="4">The sequence shown here is derived from an EMBL/GenBank/DDBJ whole genome shotgun (WGS) entry which is preliminary data.</text>
</comment>
<sequence length="106" mass="12057">MFIHVDFCVIPLGTTPSFGEYIAECHRILRARGLSFQLHAYGTNIEGEWDEVMAAIKDCHERLHAMGAPRIHTQLKIGSRTDRSQSLQDKIDSVQQHLQDDDRAPN</sequence>
<dbReference type="PANTHER" id="PTHR33777:SF1">
    <property type="entry name" value="UPF0045 PROTEIN ECM15"/>
    <property type="match status" value="1"/>
</dbReference>
<proteinExistence type="inferred from homology"/>
<dbReference type="NCBIfam" id="TIGR00106">
    <property type="entry name" value="MTH1187 family thiamine-binding protein"/>
    <property type="match status" value="1"/>
</dbReference>
<dbReference type="EMBL" id="JAAWWK010000002">
    <property type="protein sequence ID" value="NKI17283.1"/>
    <property type="molecule type" value="Genomic_DNA"/>
</dbReference>
<dbReference type="Proteomes" id="UP000765845">
    <property type="component" value="Unassembled WGS sequence"/>
</dbReference>
<reference evidence="4 5" key="1">
    <citation type="submission" date="2020-04" db="EMBL/GenBank/DDBJ databases">
        <authorList>
            <person name="Yoon J."/>
        </authorList>
    </citation>
    <scope>NUCLEOTIDE SEQUENCE [LARGE SCALE GENOMIC DNA]</scope>
    <source>
        <strain evidence="4 5">KMU-166</strain>
    </source>
</reference>
<evidence type="ECO:0000256" key="1">
    <source>
        <dbReference type="ARBA" id="ARBA00010272"/>
    </source>
</evidence>
<accession>A0ABX1GFS4</accession>
<protein>
    <submittedName>
        <fullName evidence="4">MTH1187 family thiamine-binding protein</fullName>
    </submittedName>
</protein>
<evidence type="ECO:0000256" key="2">
    <source>
        <dbReference type="SAM" id="MobiDB-lite"/>
    </source>
</evidence>
<dbReference type="InterPro" id="IPR051614">
    <property type="entry name" value="UPF0045_domain"/>
</dbReference>
<evidence type="ECO:0000259" key="3">
    <source>
        <dbReference type="Pfam" id="PF01910"/>
    </source>
</evidence>
<evidence type="ECO:0000313" key="5">
    <source>
        <dbReference type="Proteomes" id="UP000765845"/>
    </source>
</evidence>
<dbReference type="Gene3D" id="3.30.70.930">
    <property type="match status" value="1"/>
</dbReference>
<dbReference type="RefSeq" id="WP_168449794.1">
    <property type="nucleotide sequence ID" value="NZ_JAAWWK010000002.1"/>
</dbReference>
<dbReference type="InterPro" id="IPR029756">
    <property type="entry name" value="MTH1187/YkoF-like"/>
</dbReference>
<gene>
    <name evidence="4" type="ORF">HCU74_07605</name>
</gene>
<comment type="similarity">
    <text evidence="1">Belongs to the UPF0045 family.</text>
</comment>
<evidence type="ECO:0000313" key="4">
    <source>
        <dbReference type="EMBL" id="NKI17283.1"/>
    </source>
</evidence>
<dbReference type="Pfam" id="PF01910">
    <property type="entry name" value="Thiamine_BP"/>
    <property type="match status" value="1"/>
</dbReference>
<name>A0ABX1GFS4_9GAMM</name>
<keyword evidence="5" id="KW-1185">Reference proteome</keyword>
<feature type="region of interest" description="Disordered" evidence="2">
    <location>
        <begin position="74"/>
        <end position="106"/>
    </location>
</feature>
<feature type="compositionally biased region" description="Polar residues" evidence="2">
    <location>
        <begin position="84"/>
        <end position="97"/>
    </location>
</feature>
<dbReference type="SUPFAM" id="SSF89957">
    <property type="entry name" value="MTH1187/YkoF-like"/>
    <property type="match status" value="1"/>
</dbReference>
<organism evidence="4 5">
    <name type="scientific">Spongiibacter thalassae</name>
    <dbReference type="NCBI Taxonomy" id="2721624"/>
    <lineage>
        <taxon>Bacteria</taxon>
        <taxon>Pseudomonadati</taxon>
        <taxon>Pseudomonadota</taxon>
        <taxon>Gammaproteobacteria</taxon>
        <taxon>Cellvibrionales</taxon>
        <taxon>Spongiibacteraceae</taxon>
        <taxon>Spongiibacter</taxon>
    </lineage>
</organism>
<dbReference type="InterPro" id="IPR002767">
    <property type="entry name" value="Thiamine_BP"/>
</dbReference>
<feature type="domain" description="Thiamine-binding protein" evidence="3">
    <location>
        <begin position="5"/>
        <end position="95"/>
    </location>
</feature>
<dbReference type="PANTHER" id="PTHR33777">
    <property type="entry name" value="UPF0045 PROTEIN ECM15"/>
    <property type="match status" value="1"/>
</dbReference>